<evidence type="ECO:0000256" key="5">
    <source>
        <dbReference type="ARBA" id="ARBA00022747"/>
    </source>
</evidence>
<evidence type="ECO:0000313" key="10">
    <source>
        <dbReference type="EMBL" id="EMA51945.1"/>
    </source>
</evidence>
<feature type="domain" description="TaqI-like C-terminal specificity" evidence="9">
    <location>
        <begin position="996"/>
        <end position="1154"/>
    </location>
</feature>
<evidence type="ECO:0000259" key="8">
    <source>
        <dbReference type="Pfam" id="PF07669"/>
    </source>
</evidence>
<dbReference type="OrthoDB" id="214695at2157"/>
<dbReference type="eggNOG" id="arCOG08946">
    <property type="taxonomic scope" value="Archaea"/>
</dbReference>
<feature type="domain" description="Type II methyltransferase M.TaqI-like" evidence="8">
    <location>
        <begin position="586"/>
        <end position="873"/>
    </location>
</feature>
<keyword evidence="4" id="KW-0949">S-adenosyl-L-methionine</keyword>
<keyword evidence="6" id="KW-0238">DNA-binding</keyword>
<dbReference type="Pfam" id="PF12950">
    <property type="entry name" value="TaqI_C"/>
    <property type="match status" value="1"/>
</dbReference>
<reference evidence="10 11" key="1">
    <citation type="journal article" date="2014" name="PLoS Genet.">
        <title>Phylogenetically driven sequencing of extremely halophilic archaea reveals strategies for static and dynamic osmo-response.</title>
        <authorList>
            <person name="Becker E.A."/>
            <person name="Seitzer P.M."/>
            <person name="Tritt A."/>
            <person name="Larsen D."/>
            <person name="Krusor M."/>
            <person name="Yao A.I."/>
            <person name="Wu D."/>
            <person name="Madern D."/>
            <person name="Eisen J.A."/>
            <person name="Darling A.E."/>
            <person name="Facciotti M.T."/>
        </authorList>
    </citation>
    <scope>NUCLEOTIDE SEQUENCE [LARGE SCALE GENOMIC DNA]</scope>
    <source>
        <strain evidence="10 11">JCM 13552</strain>
    </source>
</reference>
<dbReference type="SUPFAM" id="SSF53335">
    <property type="entry name" value="S-adenosyl-L-methionine-dependent methyltransferases"/>
    <property type="match status" value="1"/>
</dbReference>
<sequence length="1376" mass="155991">MSQATLPGRYRNSNLFSGYYLDERVFGLDEWDCDEAAEQAFEELQALYEAERGTLESYDEDPLRRHWIDEVLSVLGYESLPETPILDARGSIDRALYDSADDRRAAAAMKADGEYAGIYGQSLSVLEAKQWDADFTTRFSEQRSYRDASHQIKYYLEHTPESVSWGILTNGKKWRLYGTKDYETETYYEVDLVDLLETGSVEVFKYFYVFFRPAAFRESGGTTFLDRVWSESETAAQELGEDLQDNVFTALRVLGEGFVETNTLDIDPANEERLADLKEQSLVLLYRLMFVLYAESRGLIDPDDPHAASEYEENFSLDELRYEVIDEVGERADETDFEREFSSHSTGLWSRLEDLFALVDSGNDDLGIPAYNGGLFDEGSHEFLAENEVSDRHLAEVIYRLSTTETDEGHVAADYADLDTRHLGTIYEGLLEHEFAVAPEAQAAVSGDGGQVWKPADEVSVAEAVETVEQGELYVVNDDGERKATGAYYTPDYVVTYIVEETVGPLLEEIEDELAELEAEPGTQEYVIAFWERVTDLKILDPAMGSGHFLTKATGYLADAMMERVRELESGSLFDEELVRRTISRECIYGVDVNGMAVELAKLSMWLETLAADQPLAFLDHHLKSGNSLVGSDISAVLADESEEPGQVTLAYDFAQTRRRALGKVMDHMSELLVIDNETLDDVHSMEALYDEIREDPLYEHLQAMATVHTAGEFGLDVPEDAIERMARAIEDESEWAALEDTDWFRAAQAMADEEGFFHWELEFPAVFFDMDGERLASAGFDAVVGNPPYVRQEQIRQLIDYISKEYDVYSPASDLYTYFIEQGYNLLSDESNIGHIVSNKFTKAEYGEPLRNFLSEETQLKLLCDFRDLPVFGPTVSAYPMILIAQKTFPDDGDSVVLSEMDSLEFSDLQKTISSNGTPIEQKYLKNSAWSMSDPHSTKLCNKIETENDTLEDYKEDDIYWGVKTGLNEAFIVDRSTKEDIISADSGSDQFIFELMRGNDAKRYAPYFSDNYLIRIPSGWTISHCDAKTEKEAWEWFCSRYPKLSDYLQRYSEDASSRYDQGECWWELRPCDYYDKFESTKIVYPEISDGPQFSLDKDSRYINNKCFMLPEEDYPLLAVLNSKIGEFWARKRLSTVRGGYLEYRTTHLSGFPIPDLTDSTLEKKAKDITNYIENQNKINLDLLDYLGNYEDGPTLGERYQPASGLAESVLTDTEADSEFEKLRVTGAQVERDDDRLRVLAVPYVKPANPDEYETNSHGYATLDPVPAMEFVGLSEPEADLVAAFVPHAVDEADGFAGYRDNATATISPLDRLEGLTLPKLDDVAGGIERYTDARERAAELDEKIEKTDALIDEIVYELYGLTDEEIEIVEEAVEE</sequence>
<dbReference type="InterPro" id="IPR002052">
    <property type="entry name" value="DNA_methylase_N6_adenine_CS"/>
</dbReference>
<dbReference type="InterPro" id="IPR011639">
    <property type="entry name" value="MethylTrfase_TaqI-like_dom"/>
</dbReference>
<keyword evidence="3" id="KW-0808">Transferase</keyword>
<dbReference type="GO" id="GO:0032259">
    <property type="term" value="P:methylation"/>
    <property type="evidence" value="ECO:0007669"/>
    <property type="project" value="UniProtKB-KW"/>
</dbReference>
<evidence type="ECO:0000259" key="9">
    <source>
        <dbReference type="Pfam" id="PF12950"/>
    </source>
</evidence>
<dbReference type="eggNOG" id="arCOG04814">
    <property type="taxonomic scope" value="Archaea"/>
</dbReference>
<dbReference type="Gene3D" id="3.40.50.150">
    <property type="entry name" value="Vaccinia Virus protein VP39"/>
    <property type="match status" value="1"/>
</dbReference>
<dbReference type="InterPro" id="IPR029063">
    <property type="entry name" value="SAM-dependent_MTases_sf"/>
</dbReference>
<dbReference type="GO" id="GO:0009307">
    <property type="term" value="P:DNA restriction-modification system"/>
    <property type="evidence" value="ECO:0007669"/>
    <property type="project" value="UniProtKB-KW"/>
</dbReference>
<dbReference type="InterPro" id="IPR025931">
    <property type="entry name" value="TaqI_C"/>
</dbReference>
<dbReference type="PROSITE" id="PS00092">
    <property type="entry name" value="N6_MTASE"/>
    <property type="match status" value="1"/>
</dbReference>
<protein>
    <recommendedName>
        <fullName evidence="1">site-specific DNA-methyltransferase (adenine-specific)</fullName>
        <ecNumber evidence="1">2.1.1.72</ecNumber>
    </recommendedName>
</protein>
<dbReference type="EC" id="2.1.1.72" evidence="1"/>
<evidence type="ECO:0000256" key="7">
    <source>
        <dbReference type="ARBA" id="ARBA00047942"/>
    </source>
</evidence>
<organism evidence="10 11">
    <name type="scientific">Halococcus thailandensis JCM 13552</name>
    <dbReference type="NCBI Taxonomy" id="1227457"/>
    <lineage>
        <taxon>Archaea</taxon>
        <taxon>Methanobacteriati</taxon>
        <taxon>Methanobacteriota</taxon>
        <taxon>Stenosarchaea group</taxon>
        <taxon>Halobacteria</taxon>
        <taxon>Halobacteriales</taxon>
        <taxon>Halococcaceae</taxon>
        <taxon>Halococcus</taxon>
    </lineage>
</organism>
<dbReference type="STRING" id="1227457.C451_13164"/>
<comment type="caution">
    <text evidence="10">The sequence shown here is derived from an EMBL/GenBank/DDBJ whole genome shotgun (WGS) entry which is preliminary data.</text>
</comment>
<dbReference type="RefSeq" id="WP_007741175.1">
    <property type="nucleotide sequence ID" value="NZ_AOMF01000162.1"/>
</dbReference>
<dbReference type="PANTHER" id="PTHR33841">
    <property type="entry name" value="DNA METHYLTRANSFERASE YEEA-RELATED"/>
    <property type="match status" value="1"/>
</dbReference>
<dbReference type="PATRIC" id="fig|1227457.3.peg.2504"/>
<keyword evidence="2" id="KW-0489">Methyltransferase</keyword>
<dbReference type="InterPro" id="IPR050953">
    <property type="entry name" value="N4_N6_ade-DNA_methylase"/>
</dbReference>
<dbReference type="PRINTS" id="PR00507">
    <property type="entry name" value="N12N6MTFRASE"/>
</dbReference>
<dbReference type="Proteomes" id="UP000011680">
    <property type="component" value="Unassembled WGS sequence"/>
</dbReference>
<dbReference type="EMBL" id="AOMF01000162">
    <property type="protein sequence ID" value="EMA51945.1"/>
    <property type="molecule type" value="Genomic_DNA"/>
</dbReference>
<keyword evidence="11" id="KW-1185">Reference proteome</keyword>
<evidence type="ECO:0000313" key="11">
    <source>
        <dbReference type="Proteomes" id="UP000011680"/>
    </source>
</evidence>
<dbReference type="eggNOG" id="arCOG02636">
    <property type="taxonomic scope" value="Archaea"/>
</dbReference>
<accession>M0N5I4</accession>
<gene>
    <name evidence="10" type="ORF">C451_13164</name>
</gene>
<evidence type="ECO:0000256" key="3">
    <source>
        <dbReference type="ARBA" id="ARBA00022679"/>
    </source>
</evidence>
<comment type="catalytic activity">
    <reaction evidence="7">
        <text>a 2'-deoxyadenosine in DNA + S-adenosyl-L-methionine = an N(6)-methyl-2'-deoxyadenosine in DNA + S-adenosyl-L-homocysteine + H(+)</text>
        <dbReference type="Rhea" id="RHEA:15197"/>
        <dbReference type="Rhea" id="RHEA-COMP:12418"/>
        <dbReference type="Rhea" id="RHEA-COMP:12419"/>
        <dbReference type="ChEBI" id="CHEBI:15378"/>
        <dbReference type="ChEBI" id="CHEBI:57856"/>
        <dbReference type="ChEBI" id="CHEBI:59789"/>
        <dbReference type="ChEBI" id="CHEBI:90615"/>
        <dbReference type="ChEBI" id="CHEBI:90616"/>
        <dbReference type="EC" id="2.1.1.72"/>
    </reaction>
</comment>
<dbReference type="PANTHER" id="PTHR33841:SF1">
    <property type="entry name" value="DNA METHYLTRANSFERASE A"/>
    <property type="match status" value="1"/>
</dbReference>
<name>M0N5I4_9EURY</name>
<dbReference type="Pfam" id="PF07669">
    <property type="entry name" value="Eco57I"/>
    <property type="match status" value="1"/>
</dbReference>
<proteinExistence type="predicted"/>
<keyword evidence="5" id="KW-0680">Restriction system</keyword>
<evidence type="ECO:0000256" key="2">
    <source>
        <dbReference type="ARBA" id="ARBA00022603"/>
    </source>
</evidence>
<evidence type="ECO:0000256" key="6">
    <source>
        <dbReference type="ARBA" id="ARBA00023125"/>
    </source>
</evidence>
<evidence type="ECO:0000256" key="4">
    <source>
        <dbReference type="ARBA" id="ARBA00022691"/>
    </source>
</evidence>
<dbReference type="GO" id="GO:0009007">
    <property type="term" value="F:site-specific DNA-methyltransferase (adenine-specific) activity"/>
    <property type="evidence" value="ECO:0007669"/>
    <property type="project" value="UniProtKB-EC"/>
</dbReference>
<dbReference type="GO" id="GO:0003677">
    <property type="term" value="F:DNA binding"/>
    <property type="evidence" value="ECO:0007669"/>
    <property type="project" value="UniProtKB-KW"/>
</dbReference>
<evidence type="ECO:0000256" key="1">
    <source>
        <dbReference type="ARBA" id="ARBA00011900"/>
    </source>
</evidence>